<proteinExistence type="predicted"/>
<dbReference type="PANTHER" id="PTHR36063:SF1">
    <property type="entry name" value="ARABIDOPSIS THALIANA GENOMIC DNA, CHROMOSOME 5, P1 CLONE:MOK16"/>
    <property type="match status" value="1"/>
</dbReference>
<name>A0A2G9GZH3_9LAMI</name>
<evidence type="ECO:0000313" key="3">
    <source>
        <dbReference type="Proteomes" id="UP000231279"/>
    </source>
</evidence>
<keyword evidence="1" id="KW-1133">Transmembrane helix</keyword>
<feature type="transmembrane region" description="Helical" evidence="1">
    <location>
        <begin position="49"/>
        <end position="66"/>
    </location>
</feature>
<protein>
    <submittedName>
        <fullName evidence="2">Uncharacterized protein</fullName>
    </submittedName>
</protein>
<gene>
    <name evidence="2" type="ORF">CDL12_16708</name>
</gene>
<evidence type="ECO:0000256" key="1">
    <source>
        <dbReference type="SAM" id="Phobius"/>
    </source>
</evidence>
<dbReference type="AlphaFoldDB" id="A0A2G9GZH3"/>
<keyword evidence="1" id="KW-0472">Membrane</keyword>
<dbReference type="Proteomes" id="UP000231279">
    <property type="component" value="Unassembled WGS sequence"/>
</dbReference>
<keyword evidence="1" id="KW-0812">Transmembrane</keyword>
<reference evidence="3" key="1">
    <citation type="journal article" date="2018" name="Gigascience">
        <title>Genome assembly of the Pink Ipe (Handroanthus impetiginosus, Bignoniaceae), a highly valued, ecologically keystone Neotropical timber forest tree.</title>
        <authorList>
            <person name="Silva-Junior O.B."/>
            <person name="Grattapaglia D."/>
            <person name="Novaes E."/>
            <person name="Collevatti R.G."/>
        </authorList>
    </citation>
    <scope>NUCLEOTIDE SEQUENCE [LARGE SCALE GENOMIC DNA]</scope>
    <source>
        <strain evidence="3">cv. UFG-1</strain>
    </source>
</reference>
<dbReference type="EMBL" id="NKXS01003155">
    <property type="protein sequence ID" value="PIN10687.1"/>
    <property type="molecule type" value="Genomic_DNA"/>
</dbReference>
<comment type="caution">
    <text evidence="2">The sequence shown here is derived from an EMBL/GenBank/DDBJ whole genome shotgun (WGS) entry which is preliminary data.</text>
</comment>
<accession>A0A2G9GZH3</accession>
<sequence length="71" mass="7948">MRKQASYLHNWVEVAPSPLISPHKASNAPRLETIAEEGSEKMEIIKIKAALLLPIVLSFASYLLLYRSSII</sequence>
<organism evidence="2 3">
    <name type="scientific">Handroanthus impetiginosus</name>
    <dbReference type="NCBI Taxonomy" id="429701"/>
    <lineage>
        <taxon>Eukaryota</taxon>
        <taxon>Viridiplantae</taxon>
        <taxon>Streptophyta</taxon>
        <taxon>Embryophyta</taxon>
        <taxon>Tracheophyta</taxon>
        <taxon>Spermatophyta</taxon>
        <taxon>Magnoliopsida</taxon>
        <taxon>eudicotyledons</taxon>
        <taxon>Gunneridae</taxon>
        <taxon>Pentapetalae</taxon>
        <taxon>asterids</taxon>
        <taxon>lamiids</taxon>
        <taxon>Lamiales</taxon>
        <taxon>Bignoniaceae</taxon>
        <taxon>Crescentiina</taxon>
        <taxon>Tabebuia alliance</taxon>
        <taxon>Handroanthus</taxon>
    </lineage>
</organism>
<dbReference type="PANTHER" id="PTHR36063">
    <property type="entry name" value="ARABIDOPSIS THALIANA GENOMIC DNA, CHROMOSOME 5, P1 CLONE:MOK16"/>
    <property type="match status" value="1"/>
</dbReference>
<evidence type="ECO:0000313" key="2">
    <source>
        <dbReference type="EMBL" id="PIN10687.1"/>
    </source>
</evidence>
<keyword evidence="3" id="KW-1185">Reference proteome</keyword>
<dbReference type="OrthoDB" id="906430at2759"/>